<reference evidence="4 5" key="2">
    <citation type="submission" date="2018-10" db="EMBL/GenBank/DDBJ databases">
        <authorList>
            <consortium name="Pathogen Informatics"/>
        </authorList>
    </citation>
    <scope>NUCLEOTIDE SEQUENCE [LARGE SCALE GENOMIC DNA]</scope>
</reference>
<dbReference type="AlphaFoldDB" id="A0A0N4V6E4"/>
<evidence type="ECO:0000313" key="6">
    <source>
        <dbReference type="WBParaSite" id="EVEC_0000582901-mRNA-1"/>
    </source>
</evidence>
<dbReference type="Pfam" id="PF24221">
    <property type="entry name" value="Fn3_nematode"/>
    <property type="match status" value="1"/>
</dbReference>
<dbReference type="OrthoDB" id="5866024at2759"/>
<dbReference type="InterPro" id="IPR057131">
    <property type="entry name" value="Fn3_nem"/>
</dbReference>
<evidence type="ECO:0000313" key="4">
    <source>
        <dbReference type="EMBL" id="VDD90689.1"/>
    </source>
</evidence>
<protein>
    <submittedName>
        <fullName evidence="6">A2M domain-containing protein</fullName>
    </submittedName>
</protein>
<dbReference type="InterPro" id="IPR001599">
    <property type="entry name" value="Macroglobln_a2"/>
</dbReference>
<reference evidence="6" key="1">
    <citation type="submission" date="2017-02" db="UniProtKB">
        <authorList>
            <consortium name="WormBaseParasite"/>
        </authorList>
    </citation>
    <scope>IDENTIFICATION</scope>
</reference>
<keyword evidence="5" id="KW-1185">Reference proteome</keyword>
<dbReference type="Proteomes" id="UP000274131">
    <property type="component" value="Unassembled WGS sequence"/>
</dbReference>
<accession>A0A0N4V6E4</accession>
<dbReference type="WBParaSite" id="EVEC_0000582901-mRNA-1">
    <property type="protein sequence ID" value="EVEC_0000582901-mRNA-1"/>
    <property type="gene ID" value="EVEC_0000582901"/>
</dbReference>
<gene>
    <name evidence="4" type="ORF">EVEC_LOCUS5440</name>
</gene>
<evidence type="ECO:0000256" key="1">
    <source>
        <dbReference type="SAM" id="MobiDB-lite"/>
    </source>
</evidence>
<feature type="domain" description="Fibronectin type-III" evidence="3">
    <location>
        <begin position="253"/>
        <end position="377"/>
    </location>
</feature>
<dbReference type="Pfam" id="PF00207">
    <property type="entry name" value="A2M"/>
    <property type="match status" value="1"/>
</dbReference>
<sequence>ANATECDCNPKNKKLNTDSLPAPLTVETTSEVPPATTVYRTAREISVTLEPSQNAFVYVFEFSALSPVLKSWFFAGSSANPSVTYTVPNPCTDYQFRVFAIMPTSNNNYQLIVYRSRAVPMELPPFSLQPDQIKMEQIVYNKDNRTINVYINWKNPRGYTDSDIYGYESPAVYPIQCLSPEEQLPTPIVETFSKGGRLKLVLPIEMLEQKCRLWFEVRMLPMCIRMEPFTIQQTVELDCSRLQTIDICRHSLPPQCTEVVDIWGAGKDVTFMWAAPSQNHRPLYYVVRYGPAEMHGAEPVVTWEIVSENEIKVDGDSSLVKVMVEEDKNYGAQICAVYDEENSNIKFDLVKVIPFACSSCSSTSGKSLERCGECSKIENPDSILMRRCHPKGGIGCVKWQKNEDSVNPANLLNSGLETSGEAFIKNNEVLSTDNNESMNNNLNMTTNLNKTVAKSMSSNKPLASDIEETIEKMLGSELRTTNDHLFNDISETRTTESIGTKSLLLTTLATTTTAITTSDDKVFSEETTDSSSLFVSTSLSDVEETTESDQQPETTIFTSTENVTLPPLERVSAVMFVTVNSTSPVIKNQTDGSIEEVPTIFGTHDVRLHQATFKMKEECFLDNNVMCEFGCLTNIKCFCPLETHVPTANGGCILPNTEQENSNASNCLRVDDVNATWDSQLTLLKLSSTDLYHKIQENDDVSKVYLEFGKLDGKALFMDRKLDEDELPDYNFADDKRYKVVIEAEEIIRQKFFIQKPFPFYLNEIIEPLTNAYGMRICTYSSNSQASKQQSRNEDLDLQSNIITEKYFNDSQFACCL</sequence>
<evidence type="ECO:0000313" key="5">
    <source>
        <dbReference type="Proteomes" id="UP000274131"/>
    </source>
</evidence>
<evidence type="ECO:0000259" key="2">
    <source>
        <dbReference type="Pfam" id="PF00207"/>
    </source>
</evidence>
<evidence type="ECO:0000259" key="3">
    <source>
        <dbReference type="Pfam" id="PF24221"/>
    </source>
</evidence>
<dbReference type="GO" id="GO:0004866">
    <property type="term" value="F:endopeptidase inhibitor activity"/>
    <property type="evidence" value="ECO:0007669"/>
    <property type="project" value="InterPro"/>
</dbReference>
<feature type="region of interest" description="Disordered" evidence="1">
    <location>
        <begin position="536"/>
        <end position="555"/>
    </location>
</feature>
<organism evidence="6">
    <name type="scientific">Enterobius vermicularis</name>
    <name type="common">Human pinworm</name>
    <dbReference type="NCBI Taxonomy" id="51028"/>
    <lineage>
        <taxon>Eukaryota</taxon>
        <taxon>Metazoa</taxon>
        <taxon>Ecdysozoa</taxon>
        <taxon>Nematoda</taxon>
        <taxon>Chromadorea</taxon>
        <taxon>Rhabditida</taxon>
        <taxon>Spirurina</taxon>
        <taxon>Oxyuridomorpha</taxon>
        <taxon>Oxyuroidea</taxon>
        <taxon>Oxyuridae</taxon>
        <taxon>Enterobius</taxon>
    </lineage>
</organism>
<feature type="domain" description="Alpha-2-macroglobulin" evidence="2">
    <location>
        <begin position="78"/>
        <end position="151"/>
    </location>
</feature>
<proteinExistence type="predicted"/>
<name>A0A0N4V6E4_ENTVE</name>
<dbReference type="EMBL" id="UXUI01008166">
    <property type="protein sequence ID" value="VDD90689.1"/>
    <property type="molecule type" value="Genomic_DNA"/>
</dbReference>